<dbReference type="EMBL" id="JACHKA010000001">
    <property type="protein sequence ID" value="MBB5986318.1"/>
    <property type="molecule type" value="Genomic_DNA"/>
</dbReference>
<evidence type="ECO:0000313" key="1">
    <source>
        <dbReference type="EMBL" id="MBB5986318.1"/>
    </source>
</evidence>
<keyword evidence="2" id="KW-1185">Reference proteome</keyword>
<gene>
    <name evidence="1" type="ORF">HNP60_002292</name>
</gene>
<protein>
    <recommendedName>
        <fullName evidence="3">Mobilization protein</fullName>
    </recommendedName>
</protein>
<name>A0ABR6NIG8_9SPHN</name>
<evidence type="ECO:0008006" key="3">
    <source>
        <dbReference type="Google" id="ProtNLM"/>
    </source>
</evidence>
<proteinExistence type="predicted"/>
<reference evidence="1 2" key="1">
    <citation type="submission" date="2020-08" db="EMBL/GenBank/DDBJ databases">
        <title>Exploring microbial biodiversity for novel pathways involved in the catabolism of aromatic compounds derived from lignin.</title>
        <authorList>
            <person name="Elkins J."/>
        </authorList>
    </citation>
    <scope>NUCLEOTIDE SEQUENCE [LARGE SCALE GENOMIC DNA]</scope>
    <source>
        <strain evidence="1 2">B1D3A</strain>
    </source>
</reference>
<organism evidence="1 2">
    <name type="scientific">Sphingobium lignivorans</name>
    <dbReference type="NCBI Taxonomy" id="2735886"/>
    <lineage>
        <taxon>Bacteria</taxon>
        <taxon>Pseudomonadati</taxon>
        <taxon>Pseudomonadota</taxon>
        <taxon>Alphaproteobacteria</taxon>
        <taxon>Sphingomonadales</taxon>
        <taxon>Sphingomonadaceae</taxon>
        <taxon>Sphingobium</taxon>
    </lineage>
</organism>
<dbReference type="Proteomes" id="UP001138540">
    <property type="component" value="Unassembled WGS sequence"/>
</dbReference>
<dbReference type="RefSeq" id="WP_184153685.1">
    <property type="nucleotide sequence ID" value="NZ_JACHKA010000001.1"/>
</dbReference>
<accession>A0ABR6NIG8</accession>
<evidence type="ECO:0000313" key="2">
    <source>
        <dbReference type="Proteomes" id="UP001138540"/>
    </source>
</evidence>
<comment type="caution">
    <text evidence="1">The sequence shown here is derived from an EMBL/GenBank/DDBJ whole genome shotgun (WGS) entry which is preliminary data.</text>
</comment>
<sequence length="111" mass="12322">MTTPEQRQDVAQARAHADLARLRFSTALGNVRQRISPGRLKDDALTAVGEKVESAKLQARMSIRSHPVLMASARERIRRLAVLETRAHNAALRRAAGADRVAQSQAMEREQ</sequence>